<evidence type="ECO:0000259" key="2">
    <source>
        <dbReference type="Pfam" id="PF26571"/>
    </source>
</evidence>
<dbReference type="OrthoDB" id="2989771at2"/>
<dbReference type="Proteomes" id="UP000034150">
    <property type="component" value="Unassembled WGS sequence"/>
</dbReference>
<dbReference type="Pfam" id="PF26571">
    <property type="entry name" value="VldE"/>
    <property type="match status" value="1"/>
</dbReference>
<evidence type="ECO:0000313" key="4">
    <source>
        <dbReference type="Proteomes" id="UP000034150"/>
    </source>
</evidence>
<evidence type="ECO:0000313" key="3">
    <source>
        <dbReference type="EMBL" id="KKE98667.1"/>
    </source>
</evidence>
<proteinExistence type="predicted"/>
<sequence length="221" mass="23080">MGRHRLATKRRPRWAAPAAAVALPALALLCSGADSIHTPHSAPAEPLTATPCCASVVALSSPTAQYRSVPADDGLRLAASRSMHRTLDAALPTTVGSETGMQVKTILVARAVSAIFPEIQRIGGVRPDALRWHPDGLAVDVMIPDYNSPAGIALGDAIVAFALSNADRLGVAHVIWRQTMYPTHGAPHGMTDLGSDNANHYNHVHIATLGGGYPAGPVYLG</sequence>
<keyword evidence="4" id="KW-1185">Reference proteome</keyword>
<dbReference type="PATRIC" id="fig|1807.13.peg.6057"/>
<evidence type="ECO:0000256" key="1">
    <source>
        <dbReference type="SAM" id="SignalP"/>
    </source>
</evidence>
<reference evidence="3 4" key="1">
    <citation type="journal article" date="2015" name="Genome Announc.">
        <title>Draft Genome Sequence of Mycobacterium obuense Strain UC1, Isolated from Patient Sputum.</title>
        <authorList>
            <person name="Greninger A.L."/>
            <person name="Cunningham G."/>
            <person name="Hsu E.D."/>
            <person name="Yu J.M."/>
            <person name="Chiu C.Y."/>
            <person name="Miller S."/>
        </authorList>
    </citation>
    <scope>NUCLEOTIDE SEQUENCE [LARGE SCALE GENOMIC DNA]</scope>
    <source>
        <strain evidence="3 4">UC1</strain>
    </source>
</reference>
<dbReference type="EMBL" id="LAUZ02000147">
    <property type="protein sequence ID" value="KKE98667.1"/>
    <property type="molecule type" value="Genomic_DNA"/>
</dbReference>
<dbReference type="InterPro" id="IPR058593">
    <property type="entry name" value="ARB_07466-like_C"/>
</dbReference>
<dbReference type="RefSeq" id="WP_046366367.1">
    <property type="nucleotide sequence ID" value="NZ_CALTXN010000007.1"/>
</dbReference>
<name>A0A0M2JV40_9MYCO</name>
<feature type="domain" description="ARB-07466-like C-terminal" evidence="2">
    <location>
        <begin position="98"/>
        <end position="201"/>
    </location>
</feature>
<organism evidence="3 4">
    <name type="scientific">Mycolicibacterium obuense</name>
    <dbReference type="NCBI Taxonomy" id="1807"/>
    <lineage>
        <taxon>Bacteria</taxon>
        <taxon>Bacillati</taxon>
        <taxon>Actinomycetota</taxon>
        <taxon>Actinomycetes</taxon>
        <taxon>Mycobacteriales</taxon>
        <taxon>Mycobacteriaceae</taxon>
        <taxon>Mycolicibacterium</taxon>
    </lineage>
</organism>
<comment type="caution">
    <text evidence="3">The sequence shown here is derived from an EMBL/GenBank/DDBJ whole genome shotgun (WGS) entry which is preliminary data.</text>
</comment>
<gene>
    <name evidence="3" type="ORF">WN67_28050</name>
</gene>
<dbReference type="AlphaFoldDB" id="A0A0M2JV40"/>
<accession>A0A0M2JV40</accession>
<feature type="signal peptide" evidence="1">
    <location>
        <begin position="1"/>
        <end position="27"/>
    </location>
</feature>
<keyword evidence="1" id="KW-0732">Signal</keyword>
<protein>
    <recommendedName>
        <fullName evidence="2">ARB-07466-like C-terminal domain-containing protein</fullName>
    </recommendedName>
</protein>
<feature type="chain" id="PRO_5039229193" description="ARB-07466-like C-terminal domain-containing protein" evidence="1">
    <location>
        <begin position="28"/>
        <end position="221"/>
    </location>
</feature>
<dbReference type="STRING" id="1807.MOBUDSM44075_03918"/>